<dbReference type="AlphaFoldDB" id="A0A225ARY4"/>
<dbReference type="GO" id="GO:0016491">
    <property type="term" value="F:oxidoreductase activity"/>
    <property type="evidence" value="ECO:0007669"/>
    <property type="project" value="InterPro"/>
</dbReference>
<dbReference type="OrthoDB" id="545169at2759"/>
<dbReference type="EMBL" id="LFMY01000006">
    <property type="protein sequence ID" value="OKL60038.1"/>
    <property type="molecule type" value="Genomic_DNA"/>
</dbReference>
<dbReference type="PANTHER" id="PTHR36124:SF1">
    <property type="entry name" value="ER-BOUND OXYGENASE MPAB_MPAB'_RUBBER OXYGENASE CATALYTIC DOMAIN-CONTAINING PROTEIN"/>
    <property type="match status" value="1"/>
</dbReference>
<keyword evidence="1" id="KW-1133">Transmembrane helix</keyword>
<evidence type="ECO:0000256" key="1">
    <source>
        <dbReference type="SAM" id="Phobius"/>
    </source>
</evidence>
<keyword evidence="3" id="KW-1185">Reference proteome</keyword>
<accession>A0A225ARY4</accession>
<reference evidence="2 3" key="1">
    <citation type="submission" date="2015-06" db="EMBL/GenBank/DDBJ databases">
        <title>Talaromyces atroroseus IBT 11181 draft genome.</title>
        <authorList>
            <person name="Rasmussen K.B."/>
            <person name="Rasmussen S."/>
            <person name="Petersen B."/>
            <person name="Sicheritz-Ponten T."/>
            <person name="Mortensen U.H."/>
            <person name="Thrane U."/>
        </authorList>
    </citation>
    <scope>NUCLEOTIDE SEQUENCE [LARGE SCALE GENOMIC DNA]</scope>
    <source>
        <strain evidence="2 3">IBT 11181</strain>
    </source>
</reference>
<evidence type="ECO:0008006" key="4">
    <source>
        <dbReference type="Google" id="ProtNLM"/>
    </source>
</evidence>
<gene>
    <name evidence="2" type="ORF">UA08_04528</name>
</gene>
<evidence type="ECO:0000313" key="2">
    <source>
        <dbReference type="EMBL" id="OKL60038.1"/>
    </source>
</evidence>
<dbReference type="STRING" id="1441469.A0A225ARY4"/>
<organism evidence="2 3">
    <name type="scientific">Talaromyces atroroseus</name>
    <dbReference type="NCBI Taxonomy" id="1441469"/>
    <lineage>
        <taxon>Eukaryota</taxon>
        <taxon>Fungi</taxon>
        <taxon>Dikarya</taxon>
        <taxon>Ascomycota</taxon>
        <taxon>Pezizomycotina</taxon>
        <taxon>Eurotiomycetes</taxon>
        <taxon>Eurotiomycetidae</taxon>
        <taxon>Eurotiales</taxon>
        <taxon>Trichocomaceae</taxon>
        <taxon>Talaromyces</taxon>
        <taxon>Talaromyces sect. Trachyspermi</taxon>
    </lineage>
</organism>
<name>A0A225ARY4_TALAT</name>
<dbReference type="GeneID" id="31004283"/>
<protein>
    <recommendedName>
        <fullName evidence="4">ER-bound oxygenase mpaB/mpaB'/Rubber oxygenase catalytic domain-containing protein</fullName>
    </recommendedName>
</protein>
<evidence type="ECO:0000313" key="3">
    <source>
        <dbReference type="Proteomes" id="UP000214365"/>
    </source>
</evidence>
<dbReference type="RefSeq" id="XP_020120159.1">
    <property type="nucleotide sequence ID" value="XM_020267339.1"/>
</dbReference>
<keyword evidence="1" id="KW-0812">Transmembrane</keyword>
<dbReference type="InterPro" id="IPR046366">
    <property type="entry name" value="MPAB"/>
</dbReference>
<comment type="caution">
    <text evidence="2">The sequence shown here is derived from an EMBL/GenBank/DDBJ whole genome shotgun (WGS) entry which is preliminary data.</text>
</comment>
<dbReference type="Proteomes" id="UP000214365">
    <property type="component" value="Unassembled WGS sequence"/>
</dbReference>
<sequence length="479" mass="55078">MSFAQENNTSLFLPSAIPIPSSSILHPLLSFQSFKAMSGLDMNMDQLTMESVRRLGDALLSLDALPLSGLLCIFFLTLYLPLVRLLRFRRIGQLQKRYNYPTRASLAKMTDFEAWEIQRAMSRLEFPFTFEKSLQFALFRTYGIPTISGTLMKTKQFSNALYSGKRYVDTCVLIGEFIVHDPASIRARIGISRTKYLHHSYRKSGSVREEDMLYTLSLFATEPIRFINEYEWRSVTELERCALGVFWKSIGDALGIDYSAFLPTAKAAKEGGQASFKDGLEWLEEVTIWAQEYEKRAMIPAQSNRDTADQTTAVLTYSLPRSLKFIGNWFVSSMMDERLRLAMLYPSAPWLVKQTIPLLFGIRKVILRHLSLPRPEFLRFRNFADKPDPKTGAYHVVTWDAEPYYVKPTLWNRWLSPAAIVARLMRFPLPGDQGDKYYPQGYDLANMGPKTFDGKGKEYMASEMRTLEKERRGQCPFVQ</sequence>
<proteinExistence type="predicted"/>
<keyword evidence="1" id="KW-0472">Membrane</keyword>
<feature type="transmembrane region" description="Helical" evidence="1">
    <location>
        <begin position="64"/>
        <end position="86"/>
    </location>
</feature>
<dbReference type="PANTHER" id="PTHR36124">
    <property type="match status" value="1"/>
</dbReference>